<dbReference type="Pfam" id="PF00160">
    <property type="entry name" value="Pro_isomerase"/>
    <property type="match status" value="1"/>
</dbReference>
<dbReference type="InterPro" id="IPR002130">
    <property type="entry name" value="Cyclophilin-type_PPIase_dom"/>
</dbReference>
<dbReference type="PROSITE" id="PS50072">
    <property type="entry name" value="CSA_PPIASE_2"/>
    <property type="match status" value="1"/>
</dbReference>
<evidence type="ECO:0000256" key="3">
    <source>
        <dbReference type="ARBA" id="ARBA00023235"/>
    </source>
</evidence>
<keyword evidence="5" id="KW-0472">Membrane</keyword>
<evidence type="ECO:0000313" key="7">
    <source>
        <dbReference type="EMBL" id="CAB4819089.1"/>
    </source>
</evidence>
<dbReference type="CDD" id="cd00317">
    <property type="entry name" value="cyclophilin"/>
    <property type="match status" value="1"/>
</dbReference>
<evidence type="ECO:0000259" key="6">
    <source>
        <dbReference type="PROSITE" id="PS50072"/>
    </source>
</evidence>
<feature type="transmembrane region" description="Helical" evidence="5">
    <location>
        <begin position="52"/>
        <end position="72"/>
    </location>
</feature>
<dbReference type="InterPro" id="IPR020892">
    <property type="entry name" value="Cyclophilin-type_PPIase_CS"/>
</dbReference>
<accession>A0A6J6ZC70</accession>
<evidence type="ECO:0000256" key="4">
    <source>
        <dbReference type="SAM" id="MobiDB-lite"/>
    </source>
</evidence>
<dbReference type="GO" id="GO:0003755">
    <property type="term" value="F:peptidyl-prolyl cis-trans isomerase activity"/>
    <property type="evidence" value="ECO:0007669"/>
    <property type="project" value="UniProtKB-KW"/>
</dbReference>
<keyword evidence="5" id="KW-0812">Transmembrane</keyword>
<proteinExistence type="predicted"/>
<dbReference type="PROSITE" id="PS00170">
    <property type="entry name" value="CSA_PPIASE_1"/>
    <property type="match status" value="1"/>
</dbReference>
<evidence type="ECO:0000256" key="1">
    <source>
        <dbReference type="ARBA" id="ARBA00013194"/>
    </source>
</evidence>
<dbReference type="InterPro" id="IPR029000">
    <property type="entry name" value="Cyclophilin-like_dom_sf"/>
</dbReference>
<organism evidence="7">
    <name type="scientific">freshwater metagenome</name>
    <dbReference type="NCBI Taxonomy" id="449393"/>
    <lineage>
        <taxon>unclassified sequences</taxon>
        <taxon>metagenomes</taxon>
        <taxon>ecological metagenomes</taxon>
    </lineage>
</organism>
<keyword evidence="3" id="KW-0413">Isomerase</keyword>
<dbReference type="PANTHER" id="PTHR45625:SF4">
    <property type="entry name" value="PEPTIDYLPROLYL ISOMERASE DOMAIN AND WD REPEAT-CONTAINING PROTEIN 1"/>
    <property type="match status" value="1"/>
</dbReference>
<evidence type="ECO:0000256" key="2">
    <source>
        <dbReference type="ARBA" id="ARBA00023110"/>
    </source>
</evidence>
<dbReference type="SUPFAM" id="SSF50891">
    <property type="entry name" value="Cyclophilin-like"/>
    <property type="match status" value="1"/>
</dbReference>
<feature type="domain" description="PPIase cyclophilin-type" evidence="6">
    <location>
        <begin position="152"/>
        <end position="291"/>
    </location>
</feature>
<keyword evidence="5" id="KW-1133">Transmembrane helix</keyword>
<name>A0A6J6ZC70_9ZZZZ</name>
<gene>
    <name evidence="7" type="ORF">UFOPK3164_00288</name>
</gene>
<evidence type="ECO:0000256" key="5">
    <source>
        <dbReference type="SAM" id="Phobius"/>
    </source>
</evidence>
<keyword evidence="2" id="KW-0697">Rotamase</keyword>
<dbReference type="AlphaFoldDB" id="A0A6J6ZC70"/>
<feature type="compositionally biased region" description="Basic and acidic residues" evidence="4">
    <location>
        <begin position="26"/>
        <end position="46"/>
    </location>
</feature>
<dbReference type="GO" id="GO:0006457">
    <property type="term" value="P:protein folding"/>
    <property type="evidence" value="ECO:0007669"/>
    <property type="project" value="InterPro"/>
</dbReference>
<dbReference type="EMBL" id="CAFABE010000007">
    <property type="protein sequence ID" value="CAB4819089.1"/>
    <property type="molecule type" value="Genomic_DNA"/>
</dbReference>
<dbReference type="InterPro" id="IPR044666">
    <property type="entry name" value="Cyclophilin_A-like"/>
</dbReference>
<reference evidence="7" key="1">
    <citation type="submission" date="2020-05" db="EMBL/GenBank/DDBJ databases">
        <authorList>
            <person name="Chiriac C."/>
            <person name="Salcher M."/>
            <person name="Ghai R."/>
            <person name="Kavagutti S V."/>
        </authorList>
    </citation>
    <scope>NUCLEOTIDE SEQUENCE</scope>
</reference>
<dbReference type="PRINTS" id="PR00153">
    <property type="entry name" value="CSAPPISMRASE"/>
</dbReference>
<dbReference type="Gene3D" id="2.40.100.10">
    <property type="entry name" value="Cyclophilin-like"/>
    <property type="match status" value="1"/>
</dbReference>
<feature type="region of interest" description="Disordered" evidence="4">
    <location>
        <begin position="75"/>
        <end position="105"/>
    </location>
</feature>
<sequence>MGPKPIGAWAISRERSGPTSVVPVPTDKRARQREGREQRLQAEAKSTKRRTLIRRGIIVVVAIVVVGSIWLLKGGSSSPSSSTTTSPGQSSSATSTTLSNSQAKADQAKADKVSVAAGCPASTKTTVNNLTWPTAPAMTIDKAKTYLATITTDLGPFVVTLNAASAPTTVNNFVFLAQKGYYHCVIFHRVIPGFMDQTGDPTGTGTGGPGYTITDENPPKASNPAQQYPLGSVAMANTGSANSGGSQFFIVAGSQGESLPNTYALFGQVTSGLSIVNTINAQGSTANNGVPPLVTHRILSITIATQ</sequence>
<feature type="region of interest" description="Disordered" evidence="4">
    <location>
        <begin position="1"/>
        <end position="47"/>
    </location>
</feature>
<dbReference type="PANTHER" id="PTHR45625">
    <property type="entry name" value="PEPTIDYL-PROLYL CIS-TRANS ISOMERASE-RELATED"/>
    <property type="match status" value="1"/>
</dbReference>
<dbReference type="EC" id="5.2.1.8" evidence="1"/>
<protein>
    <recommendedName>
        <fullName evidence="1">peptidylprolyl isomerase</fullName>
        <ecNumber evidence="1">5.2.1.8</ecNumber>
    </recommendedName>
</protein>